<evidence type="ECO:0000256" key="8">
    <source>
        <dbReference type="ARBA" id="ARBA00038363"/>
    </source>
</evidence>
<keyword evidence="5" id="KW-0414">Isoprene biosynthesis</keyword>
<dbReference type="CDD" id="cd00685">
    <property type="entry name" value="Trans_IPPS_HT"/>
    <property type="match status" value="1"/>
</dbReference>
<evidence type="ECO:0000313" key="11">
    <source>
        <dbReference type="EMBL" id="QRD93655.1"/>
    </source>
</evidence>
<dbReference type="Pfam" id="PF00348">
    <property type="entry name" value="polyprenyl_synt"/>
    <property type="match status" value="1"/>
</dbReference>
<dbReference type="InterPro" id="IPR008949">
    <property type="entry name" value="Isoprenoid_synthase_dom_sf"/>
</dbReference>
<dbReference type="GO" id="GO:0016829">
    <property type="term" value="F:lyase activity"/>
    <property type="evidence" value="ECO:0007669"/>
    <property type="project" value="UniProtKB-KW"/>
</dbReference>
<dbReference type="GO" id="GO:0008299">
    <property type="term" value="P:isoprenoid biosynthetic process"/>
    <property type="evidence" value="ECO:0007669"/>
    <property type="project" value="UniProtKB-KW"/>
</dbReference>
<evidence type="ECO:0000256" key="6">
    <source>
        <dbReference type="ARBA" id="ARBA00023239"/>
    </source>
</evidence>
<evidence type="ECO:0000256" key="3">
    <source>
        <dbReference type="ARBA" id="ARBA00022723"/>
    </source>
</evidence>
<dbReference type="InterPro" id="IPR033749">
    <property type="entry name" value="Polyprenyl_synt_CS"/>
</dbReference>
<evidence type="ECO:0000313" key="12">
    <source>
        <dbReference type="Proteomes" id="UP000596276"/>
    </source>
</evidence>
<evidence type="ECO:0000256" key="10">
    <source>
        <dbReference type="RuleBase" id="RU004466"/>
    </source>
</evidence>
<name>A0A7U2R3Y4_ASPFN</name>
<evidence type="ECO:0000256" key="7">
    <source>
        <dbReference type="ARBA" id="ARBA00023268"/>
    </source>
</evidence>
<reference evidence="12" key="1">
    <citation type="journal article" date="2021" name="G3 (Bethesda)">
        <title>Chromosome assembled and annotated genome sequence of Aspergillus flavus NRRL 3357.</title>
        <authorList>
            <person name="Skerker J.M."/>
            <person name="Pianalto K.M."/>
            <person name="Mondo S.J."/>
            <person name="Yang K."/>
            <person name="Arkin A.P."/>
            <person name="Keller N.P."/>
            <person name="Grigoriev I.V."/>
            <person name="Louise Glass N.L."/>
        </authorList>
    </citation>
    <scope>NUCLEOTIDE SEQUENCE [LARGE SCALE GENOMIC DNA]</scope>
    <source>
        <strain evidence="12">ATCC 200026 / FGSC A1120 / IAM 13836 / NRRL 3357 / JCM 12722 / SRRC 167</strain>
    </source>
</reference>
<dbReference type="SUPFAM" id="SSF48576">
    <property type="entry name" value="Terpenoid synthases"/>
    <property type="match status" value="1"/>
</dbReference>
<protein>
    <submittedName>
        <fullName evidence="11">Geranylgeranyl pyrophosphate synthase</fullName>
    </submittedName>
</protein>
<keyword evidence="4" id="KW-0460">Magnesium</keyword>
<sequence>MTQMCVLKLVLRSPSRWVVAYLQEFWSIFPPRYPTKEDLKEPECVLVNGVFQWKHALANGHQEENFSVPVKVAVAANGVRSSQAHGAVAVGTPPAKITDYKAVKAPYNYINTLPSKNIRETFIDALNSWLEVPAASSTSIKSIIGMLHHSSLMLDDIEDNSVPRRGSPTTHTLFGVGQTINSANYTFVCAFEELQKLQSPNAIGVFIEQLKNLHCGQGLDLYWKYNTHVPTADEYMTMIDHKTGGPFRLCVRLMQGESSGKTEHIDARRFVTLLGRYFQIRDDYQNLTSAEDLDEGKSSWPLIDCLTGSDPEQTMIKGILQHKGVGEMPMAMKRLILGKMRKGGALDSTFLLLQDMQEDILKELELLEAEFGSENPILELVLRRLCL</sequence>
<keyword evidence="6" id="KW-0456">Lyase</keyword>
<dbReference type="PROSITE" id="PS00723">
    <property type="entry name" value="POLYPRENYL_SYNTHASE_1"/>
    <property type="match status" value="1"/>
</dbReference>
<gene>
    <name evidence="11" type="ORF">F9C07_2285868</name>
</gene>
<dbReference type="Gene3D" id="1.10.600.10">
    <property type="entry name" value="Farnesyl Diphosphate Synthase"/>
    <property type="match status" value="1"/>
</dbReference>
<dbReference type="OMA" id="GEMPMAM"/>
<evidence type="ECO:0000256" key="4">
    <source>
        <dbReference type="ARBA" id="ARBA00022842"/>
    </source>
</evidence>
<keyword evidence="12" id="KW-1185">Reference proteome</keyword>
<dbReference type="EMBL" id="CP044623">
    <property type="protein sequence ID" value="QRD93655.1"/>
    <property type="molecule type" value="Genomic_DNA"/>
</dbReference>
<evidence type="ECO:0000256" key="2">
    <source>
        <dbReference type="ARBA" id="ARBA00022679"/>
    </source>
</evidence>
<dbReference type="InterPro" id="IPR000092">
    <property type="entry name" value="Polyprenyl_synt"/>
</dbReference>
<keyword evidence="7" id="KW-0511">Multifunctional enzyme</keyword>
<comment type="similarity">
    <text evidence="8">In the C-terminal section; belongs to the FPP/GGPP synthase family.</text>
</comment>
<evidence type="ECO:0000256" key="5">
    <source>
        <dbReference type="ARBA" id="ARBA00023229"/>
    </source>
</evidence>
<accession>A0A7U2R3Y4</accession>
<dbReference type="AlphaFoldDB" id="A0A7U2R3Y4"/>
<dbReference type="GO" id="GO:0046872">
    <property type="term" value="F:metal ion binding"/>
    <property type="evidence" value="ECO:0007669"/>
    <property type="project" value="UniProtKB-KW"/>
</dbReference>
<dbReference type="GO" id="GO:0043386">
    <property type="term" value="P:mycotoxin biosynthetic process"/>
    <property type="evidence" value="ECO:0007669"/>
    <property type="project" value="UniProtKB-ARBA"/>
</dbReference>
<dbReference type="PANTHER" id="PTHR12001:SF72">
    <property type="entry name" value="THIJ_PFPI FAMILY PROTEIN (AFU_ORTHOLOGUE AFUA_3G01210)-RELATED"/>
    <property type="match status" value="1"/>
</dbReference>
<keyword evidence="3" id="KW-0479">Metal-binding</keyword>
<dbReference type="GO" id="GO:0004659">
    <property type="term" value="F:prenyltransferase activity"/>
    <property type="evidence" value="ECO:0007669"/>
    <property type="project" value="InterPro"/>
</dbReference>
<evidence type="ECO:0000256" key="9">
    <source>
        <dbReference type="ARBA" id="ARBA00038372"/>
    </source>
</evidence>
<dbReference type="Proteomes" id="UP000596276">
    <property type="component" value="Chromosome 6"/>
</dbReference>
<comment type="pathway">
    <text evidence="1">Secondary metabolite biosynthesis; terpenoid biosynthesis.</text>
</comment>
<dbReference type="PROSITE" id="PS00444">
    <property type="entry name" value="POLYPRENYL_SYNTHASE_2"/>
    <property type="match status" value="1"/>
</dbReference>
<comment type="similarity">
    <text evidence="10">Belongs to the FPP/GGPP synthase family.</text>
</comment>
<dbReference type="GO" id="GO:0046165">
    <property type="term" value="P:alcohol biosynthetic process"/>
    <property type="evidence" value="ECO:0007669"/>
    <property type="project" value="UniProtKB-ARBA"/>
</dbReference>
<dbReference type="VEuPathDB" id="FungiDB:AFLA_008615"/>
<proteinExistence type="inferred from homology"/>
<dbReference type="SFLD" id="SFLDS00005">
    <property type="entry name" value="Isoprenoid_Synthase_Type_I"/>
    <property type="match status" value="1"/>
</dbReference>
<evidence type="ECO:0000256" key="1">
    <source>
        <dbReference type="ARBA" id="ARBA00004721"/>
    </source>
</evidence>
<dbReference type="PANTHER" id="PTHR12001">
    <property type="entry name" value="GERANYLGERANYL PYROPHOSPHATE SYNTHASE"/>
    <property type="match status" value="1"/>
</dbReference>
<organism evidence="11 12">
    <name type="scientific">Aspergillus flavus (strain ATCC 200026 / FGSC A1120 / IAM 13836 / NRRL 3357 / JCM 12722 / SRRC 167)</name>
    <dbReference type="NCBI Taxonomy" id="332952"/>
    <lineage>
        <taxon>Eukaryota</taxon>
        <taxon>Fungi</taxon>
        <taxon>Dikarya</taxon>
        <taxon>Ascomycota</taxon>
        <taxon>Pezizomycotina</taxon>
        <taxon>Eurotiomycetes</taxon>
        <taxon>Eurotiomycetidae</taxon>
        <taxon>Eurotiales</taxon>
        <taxon>Aspergillaceae</taxon>
        <taxon>Aspergillus</taxon>
        <taxon>Aspergillus subgen. Circumdati</taxon>
    </lineage>
</organism>
<comment type="similarity">
    <text evidence="9">In the N-terminal section; belongs to the terpene synthase family.</text>
</comment>
<dbReference type="VEuPathDB" id="FungiDB:F9C07_2285868"/>
<keyword evidence="2 10" id="KW-0808">Transferase</keyword>